<keyword evidence="3" id="KW-0540">Nuclease</keyword>
<evidence type="ECO:0000313" key="4">
    <source>
        <dbReference type="Proteomes" id="UP001596119"/>
    </source>
</evidence>
<gene>
    <name evidence="3" type="ORF">ACFQH9_28445</name>
</gene>
<dbReference type="Proteomes" id="UP001596119">
    <property type="component" value="Unassembled WGS sequence"/>
</dbReference>
<dbReference type="Pfam" id="PF07510">
    <property type="entry name" value="GmrSD_C"/>
    <property type="match status" value="1"/>
</dbReference>
<evidence type="ECO:0000259" key="2">
    <source>
        <dbReference type="Pfam" id="PF07510"/>
    </source>
</evidence>
<dbReference type="EMBL" id="JBHSQK010000096">
    <property type="protein sequence ID" value="MFC5952201.1"/>
    <property type="molecule type" value="Genomic_DNA"/>
</dbReference>
<organism evidence="3 4">
    <name type="scientific">Pseudonocardia lutea</name>
    <dbReference type="NCBI Taxonomy" id="2172015"/>
    <lineage>
        <taxon>Bacteria</taxon>
        <taxon>Bacillati</taxon>
        <taxon>Actinomycetota</taxon>
        <taxon>Actinomycetes</taxon>
        <taxon>Pseudonocardiales</taxon>
        <taxon>Pseudonocardiaceae</taxon>
        <taxon>Pseudonocardia</taxon>
    </lineage>
</organism>
<dbReference type="PROSITE" id="PS51257">
    <property type="entry name" value="PROKAR_LIPOPROTEIN"/>
    <property type="match status" value="1"/>
</dbReference>
<protein>
    <submittedName>
        <fullName evidence="3">HNH endonuclease family protein</fullName>
    </submittedName>
</protein>
<feature type="chain" id="PRO_5045299274" evidence="1">
    <location>
        <begin position="22"/>
        <end position="241"/>
    </location>
</feature>
<dbReference type="RefSeq" id="WP_379570872.1">
    <property type="nucleotide sequence ID" value="NZ_JBHSQK010000096.1"/>
</dbReference>
<feature type="domain" description="GmrSD restriction endonucleases C-terminal" evidence="2">
    <location>
        <begin position="77"/>
        <end position="215"/>
    </location>
</feature>
<comment type="caution">
    <text evidence="3">The sequence shown here is derived from an EMBL/GenBank/DDBJ whole genome shotgun (WGS) entry which is preliminary data.</text>
</comment>
<dbReference type="GO" id="GO:0004519">
    <property type="term" value="F:endonuclease activity"/>
    <property type="evidence" value="ECO:0007669"/>
    <property type="project" value="UniProtKB-KW"/>
</dbReference>
<reference evidence="4" key="1">
    <citation type="journal article" date="2019" name="Int. J. Syst. Evol. Microbiol.">
        <title>The Global Catalogue of Microorganisms (GCM) 10K type strain sequencing project: providing services to taxonomists for standard genome sequencing and annotation.</title>
        <authorList>
            <consortium name="The Broad Institute Genomics Platform"/>
            <consortium name="The Broad Institute Genome Sequencing Center for Infectious Disease"/>
            <person name="Wu L."/>
            <person name="Ma J."/>
        </authorList>
    </citation>
    <scope>NUCLEOTIDE SEQUENCE [LARGE SCALE GENOMIC DNA]</scope>
    <source>
        <strain evidence="4">CGMCC 4.7397</strain>
    </source>
</reference>
<name>A0ABW1IET6_9PSEU</name>
<evidence type="ECO:0000256" key="1">
    <source>
        <dbReference type="SAM" id="SignalP"/>
    </source>
</evidence>
<feature type="signal peptide" evidence="1">
    <location>
        <begin position="1"/>
        <end position="21"/>
    </location>
</feature>
<keyword evidence="1" id="KW-0732">Signal</keyword>
<keyword evidence="4" id="KW-1185">Reference proteome</keyword>
<proteinExistence type="predicted"/>
<keyword evidence="3" id="KW-0378">Hydrolase</keyword>
<dbReference type="PANTHER" id="PTHR24094:SF15">
    <property type="entry name" value="AMP-DEPENDENT SYNTHETASE_LIGASE DOMAIN-CONTAINING PROTEIN-RELATED"/>
    <property type="match status" value="1"/>
</dbReference>
<dbReference type="PANTHER" id="PTHR24094">
    <property type="entry name" value="SECRETED PROTEIN"/>
    <property type="match status" value="1"/>
</dbReference>
<sequence>MHGARILTAVLLVLLTASGCAAVADRVTPWAAPAAAPVGTAADTLATLPVKGRAPKTGYARDQFGPSWSDVDRNGCDQRNDILARDMTGETFKPGTHDCIVLTGTLADPYTSRTIAFTRGQGTSEAVQIDHVVALSDAWQKGAQQLDADTRKRLANDPLNLLAVDGPTNNRKSDGDAATWLPPNRAYRCDYVARQVAVKAKYGLWVTQAEHDAIAGILAGCPGEPIPVDDTVPGTVHSSGA</sequence>
<accession>A0ABW1IET6</accession>
<dbReference type="InterPro" id="IPR011089">
    <property type="entry name" value="GmrSD_C"/>
</dbReference>
<keyword evidence="3" id="KW-0255">Endonuclease</keyword>
<evidence type="ECO:0000313" key="3">
    <source>
        <dbReference type="EMBL" id="MFC5952201.1"/>
    </source>
</evidence>